<keyword evidence="5" id="KW-0119">Carbohydrate metabolism</keyword>
<protein>
    <recommendedName>
        <fullName evidence="2">chitinase</fullName>
        <ecNumber evidence="2">3.2.1.14</ecNumber>
    </recommendedName>
</protein>
<dbReference type="InterPro" id="IPR017853">
    <property type="entry name" value="GH"/>
</dbReference>
<dbReference type="GO" id="GO:0000272">
    <property type="term" value="P:polysaccharide catabolic process"/>
    <property type="evidence" value="ECO:0007669"/>
    <property type="project" value="UniProtKB-KW"/>
</dbReference>
<proteinExistence type="predicted"/>
<evidence type="ECO:0000256" key="5">
    <source>
        <dbReference type="ARBA" id="ARBA00023277"/>
    </source>
</evidence>
<evidence type="ECO:0000256" key="2">
    <source>
        <dbReference type="ARBA" id="ARBA00012729"/>
    </source>
</evidence>
<dbReference type="InterPro" id="IPR001223">
    <property type="entry name" value="Glyco_hydro18_cat"/>
</dbReference>
<dbReference type="SUPFAM" id="SSF51445">
    <property type="entry name" value="(Trans)glycosidases"/>
    <property type="match status" value="1"/>
</dbReference>
<evidence type="ECO:0000256" key="4">
    <source>
        <dbReference type="ARBA" id="ARBA00023024"/>
    </source>
</evidence>
<evidence type="ECO:0000313" key="9">
    <source>
        <dbReference type="EMBL" id="CAH2049287.1"/>
    </source>
</evidence>
<keyword evidence="4" id="KW-0146">Chitin degradation</keyword>
<dbReference type="Pfam" id="PF00704">
    <property type="entry name" value="Glyco_hydro_18"/>
    <property type="match status" value="1"/>
</dbReference>
<dbReference type="GO" id="GO:0005576">
    <property type="term" value="C:extracellular region"/>
    <property type="evidence" value="ECO:0007669"/>
    <property type="project" value="TreeGrafter"/>
</dbReference>
<dbReference type="GO" id="GO:0008843">
    <property type="term" value="F:endochitinase activity"/>
    <property type="evidence" value="ECO:0007669"/>
    <property type="project" value="UniProtKB-EC"/>
</dbReference>
<evidence type="ECO:0000256" key="6">
    <source>
        <dbReference type="ARBA" id="ARBA00023295"/>
    </source>
</evidence>
<evidence type="ECO:0000256" key="7">
    <source>
        <dbReference type="ARBA" id="ARBA00023326"/>
    </source>
</evidence>
<evidence type="ECO:0000256" key="3">
    <source>
        <dbReference type="ARBA" id="ARBA00022801"/>
    </source>
</evidence>
<keyword evidence="3" id="KW-0378">Hydrolase</keyword>
<dbReference type="EC" id="3.2.1.14" evidence="2"/>
<evidence type="ECO:0000259" key="8">
    <source>
        <dbReference type="PROSITE" id="PS51910"/>
    </source>
</evidence>
<comment type="catalytic activity">
    <reaction evidence="1">
        <text>Random endo-hydrolysis of N-acetyl-beta-D-glucosaminide (1-&gt;4)-beta-linkages in chitin and chitodextrins.</text>
        <dbReference type="EC" id="3.2.1.14"/>
    </reaction>
</comment>
<dbReference type="PANTHER" id="PTHR45708">
    <property type="entry name" value="ENDOCHITINASE"/>
    <property type="match status" value="1"/>
</dbReference>
<dbReference type="AlphaFoldDB" id="A0AAU9RWF5"/>
<keyword evidence="6" id="KW-0326">Glycosidase</keyword>
<keyword evidence="10" id="KW-1185">Reference proteome</keyword>
<reference evidence="9 10" key="1">
    <citation type="submission" date="2022-03" db="EMBL/GenBank/DDBJ databases">
        <authorList>
            <person name="Nunn A."/>
            <person name="Chopra R."/>
            <person name="Nunn A."/>
            <person name="Contreras Garrido A."/>
        </authorList>
    </citation>
    <scope>NUCLEOTIDE SEQUENCE [LARGE SCALE GENOMIC DNA]</scope>
</reference>
<organism evidence="9 10">
    <name type="scientific">Thlaspi arvense</name>
    <name type="common">Field penny-cress</name>
    <dbReference type="NCBI Taxonomy" id="13288"/>
    <lineage>
        <taxon>Eukaryota</taxon>
        <taxon>Viridiplantae</taxon>
        <taxon>Streptophyta</taxon>
        <taxon>Embryophyta</taxon>
        <taxon>Tracheophyta</taxon>
        <taxon>Spermatophyta</taxon>
        <taxon>Magnoliopsida</taxon>
        <taxon>eudicotyledons</taxon>
        <taxon>Gunneridae</taxon>
        <taxon>Pentapetalae</taxon>
        <taxon>rosids</taxon>
        <taxon>malvids</taxon>
        <taxon>Brassicales</taxon>
        <taxon>Brassicaceae</taxon>
        <taxon>Thlaspideae</taxon>
        <taxon>Thlaspi</taxon>
    </lineage>
</organism>
<sequence length="228" mass="24751">MGSESTSTPLVPLPEVGDSSAHERWRIISTMDQPNLICWWFSNKVQSHMDLTYSIAILIDVERRNLRSSYLPQDMASSSIILLVPLLLLPLLRTSLAGEIAIYWGQNGFEATLSKTCDTGRFAYVNIAFLFIFGNGQVPKIDLAGHCNPADGGCIAISDEIRHCQKLGVKVMLSIGGGVGNYTLASKADAKNVSRYLWNTFLGGCSSNRPLGDAVLDGIVCDFYGTAA</sequence>
<evidence type="ECO:0000313" key="10">
    <source>
        <dbReference type="Proteomes" id="UP000836841"/>
    </source>
</evidence>
<evidence type="ECO:0000256" key="1">
    <source>
        <dbReference type="ARBA" id="ARBA00000822"/>
    </source>
</evidence>
<gene>
    <name evidence="9" type="ORF">TAV2_LOCUS8256</name>
</gene>
<dbReference type="PANTHER" id="PTHR45708:SF21">
    <property type="entry name" value="ACIDIC ENDOCHITINASE"/>
    <property type="match status" value="1"/>
</dbReference>
<dbReference type="EMBL" id="CAJVSB020000277">
    <property type="protein sequence ID" value="CAH2049287.1"/>
    <property type="molecule type" value="Genomic_DNA"/>
</dbReference>
<dbReference type="GO" id="GO:0006032">
    <property type="term" value="P:chitin catabolic process"/>
    <property type="evidence" value="ECO:0007669"/>
    <property type="project" value="UniProtKB-KW"/>
</dbReference>
<name>A0AAU9RWF5_THLAR</name>
<dbReference type="PROSITE" id="PS51910">
    <property type="entry name" value="GH18_2"/>
    <property type="match status" value="1"/>
</dbReference>
<comment type="caution">
    <text evidence="9">The sequence shown here is derived from an EMBL/GenBank/DDBJ whole genome shotgun (WGS) entry which is preliminary data.</text>
</comment>
<accession>A0AAU9RWF5</accession>
<dbReference type="Proteomes" id="UP000836841">
    <property type="component" value="Unassembled WGS sequence"/>
</dbReference>
<dbReference type="Gene3D" id="3.20.20.80">
    <property type="entry name" value="Glycosidases"/>
    <property type="match status" value="1"/>
</dbReference>
<feature type="domain" description="GH18" evidence="8">
    <location>
        <begin position="98"/>
        <end position="228"/>
    </location>
</feature>
<keyword evidence="7" id="KW-0624">Polysaccharide degradation</keyword>
<dbReference type="InterPro" id="IPR050542">
    <property type="entry name" value="Glycosyl_Hydrlase18_Chitinase"/>
</dbReference>